<accession>A0A2K1JDM7</accession>
<dbReference type="Gramene" id="Pp3c15_18630V3.1">
    <property type="protein sequence ID" value="PAC:32927280.CDS.1"/>
    <property type="gene ID" value="Pp3c15_18630"/>
</dbReference>
<evidence type="ECO:0000313" key="3">
    <source>
        <dbReference type="Proteomes" id="UP000006727"/>
    </source>
</evidence>
<gene>
    <name evidence="2" type="primary">LOC112292647</name>
    <name evidence="1" type="ORF">PHYPA_019911</name>
</gene>
<name>A0A2K1JDM7_PHYPA</name>
<keyword evidence="3" id="KW-1185">Reference proteome</keyword>
<dbReference type="PaxDb" id="3218-PP1S206_85V6.1"/>
<organism evidence="1">
    <name type="scientific">Physcomitrium patens</name>
    <name type="common">Spreading-leaved earth moss</name>
    <name type="synonym">Physcomitrella patens</name>
    <dbReference type="NCBI Taxonomy" id="3218"/>
    <lineage>
        <taxon>Eukaryota</taxon>
        <taxon>Viridiplantae</taxon>
        <taxon>Streptophyta</taxon>
        <taxon>Embryophyta</taxon>
        <taxon>Bryophyta</taxon>
        <taxon>Bryophytina</taxon>
        <taxon>Bryopsida</taxon>
        <taxon>Funariidae</taxon>
        <taxon>Funariales</taxon>
        <taxon>Funariaceae</taxon>
        <taxon>Physcomitrium</taxon>
    </lineage>
</organism>
<protein>
    <submittedName>
        <fullName evidence="1 2">Uncharacterized protein</fullName>
    </submittedName>
</protein>
<reference evidence="1 3" key="2">
    <citation type="journal article" date="2018" name="Plant J.">
        <title>The Physcomitrella patens chromosome-scale assembly reveals moss genome structure and evolution.</title>
        <authorList>
            <person name="Lang D."/>
            <person name="Ullrich K.K."/>
            <person name="Murat F."/>
            <person name="Fuchs J."/>
            <person name="Jenkins J."/>
            <person name="Haas F.B."/>
            <person name="Piednoel M."/>
            <person name="Gundlach H."/>
            <person name="Van Bel M."/>
            <person name="Meyberg R."/>
            <person name="Vives C."/>
            <person name="Morata J."/>
            <person name="Symeonidi A."/>
            <person name="Hiss M."/>
            <person name="Muchero W."/>
            <person name="Kamisugi Y."/>
            <person name="Saleh O."/>
            <person name="Blanc G."/>
            <person name="Decker E.L."/>
            <person name="van Gessel N."/>
            <person name="Grimwood J."/>
            <person name="Hayes R.D."/>
            <person name="Graham S.W."/>
            <person name="Gunter L.E."/>
            <person name="McDaniel S.F."/>
            <person name="Hoernstein S.N.W."/>
            <person name="Larsson A."/>
            <person name="Li F.W."/>
            <person name="Perroud P.F."/>
            <person name="Phillips J."/>
            <person name="Ranjan P."/>
            <person name="Rokshar D.S."/>
            <person name="Rothfels C.J."/>
            <person name="Schneider L."/>
            <person name="Shu S."/>
            <person name="Stevenson D.W."/>
            <person name="Thummler F."/>
            <person name="Tillich M."/>
            <person name="Villarreal Aguilar J.C."/>
            <person name="Widiez T."/>
            <person name="Wong G.K."/>
            <person name="Wymore A."/>
            <person name="Zhang Y."/>
            <person name="Zimmer A.D."/>
            <person name="Quatrano R.S."/>
            <person name="Mayer K.F.X."/>
            <person name="Goodstein D."/>
            <person name="Casacuberta J.M."/>
            <person name="Vandepoele K."/>
            <person name="Reski R."/>
            <person name="Cuming A.C."/>
            <person name="Tuskan G.A."/>
            <person name="Maumus F."/>
            <person name="Salse J."/>
            <person name="Schmutz J."/>
            <person name="Rensing S.A."/>
        </authorList>
    </citation>
    <scope>NUCLEOTIDE SEQUENCE [LARGE SCALE GENOMIC DNA]</scope>
    <source>
        <strain evidence="2 3">cv. Gransden 2004</strain>
    </source>
</reference>
<dbReference type="Proteomes" id="UP000006727">
    <property type="component" value="Chromosome 15"/>
</dbReference>
<dbReference type="EMBL" id="ABEU02000015">
    <property type="protein sequence ID" value="PNR39632.1"/>
    <property type="molecule type" value="Genomic_DNA"/>
</dbReference>
<reference evidence="1 3" key="1">
    <citation type="journal article" date="2008" name="Science">
        <title>The Physcomitrella genome reveals evolutionary insights into the conquest of land by plants.</title>
        <authorList>
            <person name="Rensing S."/>
            <person name="Lang D."/>
            <person name="Zimmer A."/>
            <person name="Terry A."/>
            <person name="Salamov A."/>
            <person name="Shapiro H."/>
            <person name="Nishiyama T."/>
            <person name="Perroud P.-F."/>
            <person name="Lindquist E."/>
            <person name="Kamisugi Y."/>
            <person name="Tanahashi T."/>
            <person name="Sakakibara K."/>
            <person name="Fujita T."/>
            <person name="Oishi K."/>
            <person name="Shin-I T."/>
            <person name="Kuroki Y."/>
            <person name="Toyoda A."/>
            <person name="Suzuki Y."/>
            <person name="Hashimoto A."/>
            <person name="Yamaguchi K."/>
            <person name="Sugano A."/>
            <person name="Kohara Y."/>
            <person name="Fujiyama A."/>
            <person name="Anterola A."/>
            <person name="Aoki S."/>
            <person name="Ashton N."/>
            <person name="Barbazuk W.B."/>
            <person name="Barker E."/>
            <person name="Bennetzen J."/>
            <person name="Bezanilla M."/>
            <person name="Blankenship R."/>
            <person name="Cho S.H."/>
            <person name="Dutcher S."/>
            <person name="Estelle M."/>
            <person name="Fawcett J.A."/>
            <person name="Gundlach H."/>
            <person name="Hanada K."/>
            <person name="Heyl A."/>
            <person name="Hicks K.A."/>
            <person name="Hugh J."/>
            <person name="Lohr M."/>
            <person name="Mayer K."/>
            <person name="Melkozernov A."/>
            <person name="Murata T."/>
            <person name="Nelson D."/>
            <person name="Pils B."/>
            <person name="Prigge M."/>
            <person name="Reiss B."/>
            <person name="Renner T."/>
            <person name="Rombauts S."/>
            <person name="Rushton P."/>
            <person name="Sanderfoot A."/>
            <person name="Schween G."/>
            <person name="Shiu S.-H."/>
            <person name="Stueber K."/>
            <person name="Theodoulou F.L."/>
            <person name="Tu H."/>
            <person name="Van de Peer Y."/>
            <person name="Verrier P.J."/>
            <person name="Waters E."/>
            <person name="Wood A."/>
            <person name="Yang L."/>
            <person name="Cove D."/>
            <person name="Cuming A."/>
            <person name="Hasebe M."/>
            <person name="Lucas S."/>
            <person name="Mishler D.B."/>
            <person name="Reski R."/>
            <person name="Grigoriev I."/>
            <person name="Quatrano R.S."/>
            <person name="Boore J.L."/>
        </authorList>
    </citation>
    <scope>NUCLEOTIDE SEQUENCE [LARGE SCALE GENOMIC DNA]</scope>
    <source>
        <strain evidence="2 3">cv. Gransden 2004</strain>
    </source>
</reference>
<dbReference type="AlphaFoldDB" id="A0A2K1JDM7"/>
<dbReference type="EnsemblPlants" id="Pp3c15_18630V3.1">
    <property type="protein sequence ID" value="PAC:32927280.CDS.1"/>
    <property type="gene ID" value="Pp3c15_18630"/>
</dbReference>
<reference evidence="2" key="3">
    <citation type="submission" date="2020-12" db="UniProtKB">
        <authorList>
            <consortium name="EnsemblPlants"/>
        </authorList>
    </citation>
    <scope>IDENTIFICATION</scope>
</reference>
<proteinExistence type="predicted"/>
<evidence type="ECO:0000313" key="2">
    <source>
        <dbReference type="EnsemblPlants" id="PAC:32927280.CDS.1"/>
    </source>
</evidence>
<evidence type="ECO:0000313" key="1">
    <source>
        <dbReference type="EMBL" id="PNR39632.1"/>
    </source>
</evidence>
<sequence length="294" mass="33597">MRNVATAGPITVRMTRSKRWNMATRATHTGVDRRGHRSTAAIPDLEKCMVVAVIELADATMRLSRMRVWKLATDAAILHTGRSLGTSSQDLPTAKRKSLTRKRGMETGILDVIMMMRCRRSCGINSRGASIAMSAMSSITQAIREPRMVEFLRRKDMEVGTVARKTTRRQRNLVTEVGMVVRRRMRARTRGLTVLEAGVRRRTARTRDLMVTQVAARRRTMTRRMKMKTEAMAVTALVAMTTRRKKRHLRNPGGDPDSSLHLVRRMEHLCLSRMIPRHFCVPFRHGVTVPWLWI</sequence>